<accession>Q4VG06</accession>
<name>Q4VG06_ANTLO</name>
<evidence type="ECO:0000313" key="1">
    <source>
        <dbReference type="EMBL" id="AAY27409.1"/>
    </source>
</evidence>
<proteinExistence type="evidence at transcript level"/>
<reference evidence="1" key="1">
    <citation type="journal article" date="2005" name="J. Eukaryot. Microbiol.">
        <title>Microsporidian mitochondrial proteins: expression in Antonospora locustae spores and identification of genes coding for two further proteins.</title>
        <authorList>
            <person name="Williams B.A."/>
            <person name="Keeling P.J."/>
        </authorList>
    </citation>
    <scope>NUCLEOTIDE SEQUENCE</scope>
</reference>
<reference evidence="1" key="2">
    <citation type="submission" date="2005-03" db="EMBL/GenBank/DDBJ databases">
        <authorList>
            <person name="Williams B.A.P."/>
            <person name="Keeling P.J."/>
        </authorList>
    </citation>
    <scope>NUCLEOTIDE SEQUENCE</scope>
</reference>
<sequence>GRRPINGVISSTISGALSQRKSGIKSMMTTAAAFTFYNSAYQAYDLK</sequence>
<feature type="non-terminal residue" evidence="1">
    <location>
        <position position="1"/>
    </location>
</feature>
<protein>
    <submittedName>
        <fullName evidence="1">TIM22</fullName>
    </submittedName>
</protein>
<organism evidence="1">
    <name type="scientific">Antonospora locustae</name>
    <name type="common">Microsporidian parasite</name>
    <name type="synonym">Nosema locustae</name>
    <dbReference type="NCBI Taxonomy" id="278021"/>
    <lineage>
        <taxon>Eukaryota</taxon>
        <taxon>Fungi</taxon>
        <taxon>Fungi incertae sedis</taxon>
        <taxon>Microsporidia</taxon>
        <taxon>Antonospora</taxon>
    </lineage>
</organism>
<dbReference type="AlphaFoldDB" id="Q4VG06"/>
<dbReference type="EMBL" id="AY952283">
    <property type="protein sequence ID" value="AAY27409.1"/>
    <property type="molecule type" value="mRNA"/>
</dbReference>